<evidence type="ECO:0000256" key="5">
    <source>
        <dbReference type="ARBA" id="ARBA00023136"/>
    </source>
</evidence>
<keyword evidence="5 8" id="KW-0472">Membrane</keyword>
<dbReference type="KEGG" id="apln:108743611"/>
<feature type="transmembrane region" description="Helical" evidence="8">
    <location>
        <begin position="370"/>
        <end position="392"/>
    </location>
</feature>
<gene>
    <name evidence="11" type="primary">LOC108743611</name>
</gene>
<feature type="transmembrane region" description="Helical" evidence="8">
    <location>
        <begin position="301"/>
        <end position="322"/>
    </location>
</feature>
<evidence type="ECO:0000259" key="9">
    <source>
        <dbReference type="PROSITE" id="PS50850"/>
    </source>
</evidence>
<dbReference type="PANTHER" id="PTHR48021:SF46">
    <property type="entry name" value="MAJOR FACILITATOR SUPERFAMILY (MFS) PROFILE DOMAIN-CONTAINING PROTEIN"/>
    <property type="match status" value="1"/>
</dbReference>
<comment type="subcellular location">
    <subcellularLocation>
        <location evidence="1">Cell membrane</location>
        <topology evidence="1">Multi-pass membrane protein</topology>
    </subcellularLocation>
</comment>
<feature type="transmembrane region" description="Helical" evidence="8">
    <location>
        <begin position="236"/>
        <end position="256"/>
    </location>
</feature>
<keyword evidence="4 8" id="KW-1133">Transmembrane helix</keyword>
<dbReference type="PROSITE" id="PS00216">
    <property type="entry name" value="SUGAR_TRANSPORT_1"/>
    <property type="match status" value="1"/>
</dbReference>
<dbReference type="PROSITE" id="PS50850">
    <property type="entry name" value="MFS"/>
    <property type="match status" value="1"/>
</dbReference>
<name>A0A1W4XQC2_AGRPL</name>
<feature type="transmembrane region" description="Helical" evidence="8">
    <location>
        <begin position="46"/>
        <end position="63"/>
    </location>
</feature>
<feature type="non-terminal residue" evidence="11">
    <location>
        <position position="1"/>
    </location>
</feature>
<dbReference type="Pfam" id="PF00083">
    <property type="entry name" value="Sugar_tr"/>
    <property type="match status" value="1"/>
</dbReference>
<proteinExistence type="inferred from homology"/>
<evidence type="ECO:0000256" key="2">
    <source>
        <dbReference type="ARBA" id="ARBA00022475"/>
    </source>
</evidence>
<keyword evidence="6" id="KW-0325">Glycoprotein</keyword>
<keyword evidence="10" id="KW-1185">Reference proteome</keyword>
<dbReference type="RefSeq" id="XP_018334693.2">
    <property type="nucleotide sequence ID" value="XM_018479191.2"/>
</dbReference>
<feature type="transmembrane region" description="Helical" evidence="8">
    <location>
        <begin position="152"/>
        <end position="173"/>
    </location>
</feature>
<dbReference type="InterPro" id="IPR020846">
    <property type="entry name" value="MFS_dom"/>
</dbReference>
<dbReference type="InterPro" id="IPR036259">
    <property type="entry name" value="MFS_trans_sf"/>
</dbReference>
<dbReference type="PANTHER" id="PTHR48021">
    <property type="match status" value="1"/>
</dbReference>
<reference evidence="11" key="1">
    <citation type="submission" date="2025-08" db="UniProtKB">
        <authorList>
            <consortium name="RefSeq"/>
        </authorList>
    </citation>
    <scope>IDENTIFICATION</scope>
    <source>
        <tissue evidence="11">Entire body</tissue>
    </source>
</reference>
<comment type="similarity">
    <text evidence="7">Belongs to the major facilitator superfamily. Sugar transporter (TC 2.A.1.1) family. Trehalose transporter subfamily.</text>
</comment>
<dbReference type="Gene3D" id="1.20.1250.20">
    <property type="entry name" value="MFS general substrate transporter like domains"/>
    <property type="match status" value="1"/>
</dbReference>
<evidence type="ECO:0000256" key="7">
    <source>
        <dbReference type="ARBA" id="ARBA00024348"/>
    </source>
</evidence>
<dbReference type="AlphaFoldDB" id="A0A1W4XQC2"/>
<feature type="transmembrane region" description="Helical" evidence="8">
    <location>
        <begin position="127"/>
        <end position="146"/>
    </location>
</feature>
<dbReference type="GO" id="GO:0022857">
    <property type="term" value="F:transmembrane transporter activity"/>
    <property type="evidence" value="ECO:0007669"/>
    <property type="project" value="InterPro"/>
</dbReference>
<dbReference type="GO" id="GO:0005886">
    <property type="term" value="C:plasma membrane"/>
    <property type="evidence" value="ECO:0007669"/>
    <property type="project" value="UniProtKB-SubCell"/>
</dbReference>
<evidence type="ECO:0000256" key="3">
    <source>
        <dbReference type="ARBA" id="ARBA00022692"/>
    </source>
</evidence>
<dbReference type="InterPro" id="IPR005828">
    <property type="entry name" value="MFS_sugar_transport-like"/>
</dbReference>
<evidence type="ECO:0000256" key="1">
    <source>
        <dbReference type="ARBA" id="ARBA00004651"/>
    </source>
</evidence>
<feature type="transmembrane region" description="Helical" evidence="8">
    <location>
        <begin position="334"/>
        <end position="358"/>
    </location>
</feature>
<dbReference type="FunFam" id="1.20.1250.20:FF:000055">
    <property type="entry name" value="Facilitated trehalose transporter Tret1-2 homolog"/>
    <property type="match status" value="1"/>
</dbReference>
<dbReference type="InParanoid" id="A0A1W4XQC2"/>
<dbReference type="InterPro" id="IPR050549">
    <property type="entry name" value="MFS_Trehalose_Transporter"/>
</dbReference>
<evidence type="ECO:0000256" key="4">
    <source>
        <dbReference type="ARBA" id="ARBA00022989"/>
    </source>
</evidence>
<dbReference type="OrthoDB" id="6133115at2759"/>
<feature type="transmembrane region" description="Helical" evidence="8">
    <location>
        <begin position="70"/>
        <end position="87"/>
    </location>
</feature>
<dbReference type="GeneID" id="108743611"/>
<feature type="transmembrane region" description="Helical" evidence="8">
    <location>
        <begin position="276"/>
        <end position="294"/>
    </location>
</feature>
<keyword evidence="3 8" id="KW-0812">Transmembrane</keyword>
<organism evidence="10 11">
    <name type="scientific">Agrilus planipennis</name>
    <name type="common">Emerald ash borer</name>
    <name type="synonym">Agrilus marcopoli</name>
    <dbReference type="NCBI Taxonomy" id="224129"/>
    <lineage>
        <taxon>Eukaryota</taxon>
        <taxon>Metazoa</taxon>
        <taxon>Ecdysozoa</taxon>
        <taxon>Arthropoda</taxon>
        <taxon>Hexapoda</taxon>
        <taxon>Insecta</taxon>
        <taxon>Pterygota</taxon>
        <taxon>Neoptera</taxon>
        <taxon>Endopterygota</taxon>
        <taxon>Coleoptera</taxon>
        <taxon>Polyphaga</taxon>
        <taxon>Elateriformia</taxon>
        <taxon>Buprestoidea</taxon>
        <taxon>Buprestidae</taxon>
        <taxon>Agrilinae</taxon>
        <taxon>Agrilus</taxon>
    </lineage>
</organism>
<dbReference type="Proteomes" id="UP000192223">
    <property type="component" value="Unplaced"/>
</dbReference>
<protein>
    <submittedName>
        <fullName evidence="11">Facilitated trehalose transporter Tret1-like</fullName>
    </submittedName>
</protein>
<feature type="domain" description="Major facilitator superfamily (MFS) profile" evidence="9">
    <location>
        <begin position="1"/>
        <end position="426"/>
    </location>
</feature>
<dbReference type="SUPFAM" id="SSF103473">
    <property type="entry name" value="MFS general substrate transporter"/>
    <property type="match status" value="1"/>
</dbReference>
<keyword evidence="2" id="KW-1003">Cell membrane</keyword>
<accession>A0A1W4XQC2</accession>
<evidence type="ECO:0000313" key="11">
    <source>
        <dbReference type="RefSeq" id="XP_018334693.2"/>
    </source>
</evidence>
<feature type="transmembrane region" description="Helical" evidence="8">
    <location>
        <begin position="398"/>
        <end position="422"/>
    </location>
</feature>
<dbReference type="STRING" id="224129.A0A1W4XQC2"/>
<dbReference type="InterPro" id="IPR005829">
    <property type="entry name" value="Sugar_transporter_CS"/>
</dbReference>
<evidence type="ECO:0000313" key="10">
    <source>
        <dbReference type="Proteomes" id="UP000192223"/>
    </source>
</evidence>
<sequence>INITGTIGAISDGMHYAWTAPSIPLLESEDSPVEINSSHEIWLENIYSFGGLGGLIVTIWFVNTFGRKPSILFASIQHAVAWLLIAFADRVEILYAARCLAGLAGNVGFVAIPMYIAEIADKQVRGFLGTFIYSNMMLGVLVLYSVAPYVTIASTAYVGLGVVILQFLLFLMMPESPYYHLIKGRQAKALESLQWVRNTTEVKEELEDISKAVERQQSEKGRIIDLFIVKSNFQGVIIMTVLNAAQHFSSISVLLMNMHTILEDSEEFISNNTASIIVAALMLTACIGASLVIDKFGRKKLLLASSLATGVSLVFLASYFAAKQANEDVKASYGWVPFASVVMYSFVFKFGLGLVPIVTTGELFPTNVKAMGMTMADAMYITFSIISIYIYTYMRDGIGMYAPFFLFACSCILVALFTWFYIPETKGKSLEEIQKMLRGEKN</sequence>
<feature type="transmembrane region" description="Helical" evidence="8">
    <location>
        <begin position="93"/>
        <end position="115"/>
    </location>
</feature>
<evidence type="ECO:0000256" key="6">
    <source>
        <dbReference type="ARBA" id="ARBA00023180"/>
    </source>
</evidence>
<evidence type="ECO:0000256" key="8">
    <source>
        <dbReference type="SAM" id="Phobius"/>
    </source>
</evidence>